<feature type="transmembrane region" description="Helical" evidence="6">
    <location>
        <begin position="142"/>
        <end position="162"/>
    </location>
</feature>
<name>A0ABU3P9B3_9BURK</name>
<dbReference type="RefSeq" id="WP_315649150.1">
    <property type="nucleotide sequence ID" value="NZ_JAVXZY010000001.1"/>
</dbReference>
<comment type="caution">
    <text evidence="8">The sequence shown here is derived from an EMBL/GenBank/DDBJ whole genome shotgun (WGS) entry which is preliminary data.</text>
</comment>
<dbReference type="Pfam" id="PF09335">
    <property type="entry name" value="VTT_dom"/>
    <property type="match status" value="1"/>
</dbReference>
<keyword evidence="2 6" id="KW-1003">Cell membrane</keyword>
<proteinExistence type="inferred from homology"/>
<feature type="transmembrane region" description="Helical" evidence="6">
    <location>
        <begin position="88"/>
        <end position="109"/>
    </location>
</feature>
<feature type="transmembrane region" description="Helical" evidence="6">
    <location>
        <begin position="57"/>
        <end position="81"/>
    </location>
</feature>
<evidence type="ECO:0000256" key="1">
    <source>
        <dbReference type="ARBA" id="ARBA00004651"/>
    </source>
</evidence>
<keyword evidence="3 6" id="KW-0812">Transmembrane</keyword>
<dbReference type="InterPro" id="IPR015414">
    <property type="entry name" value="TMEM64"/>
</dbReference>
<organism evidence="8 9">
    <name type="scientific">Roseateles aquae</name>
    <dbReference type="NCBI Taxonomy" id="3077235"/>
    <lineage>
        <taxon>Bacteria</taxon>
        <taxon>Pseudomonadati</taxon>
        <taxon>Pseudomonadota</taxon>
        <taxon>Betaproteobacteria</taxon>
        <taxon>Burkholderiales</taxon>
        <taxon>Sphaerotilaceae</taxon>
        <taxon>Roseateles</taxon>
    </lineage>
</organism>
<dbReference type="EMBL" id="JAVXZY010000001">
    <property type="protein sequence ID" value="MDT8998678.1"/>
    <property type="molecule type" value="Genomic_DNA"/>
</dbReference>
<dbReference type="InterPro" id="IPR032816">
    <property type="entry name" value="VTT_dom"/>
</dbReference>
<evidence type="ECO:0000256" key="4">
    <source>
        <dbReference type="ARBA" id="ARBA00022989"/>
    </source>
</evidence>
<dbReference type="Proteomes" id="UP001246372">
    <property type="component" value="Unassembled WGS sequence"/>
</dbReference>
<gene>
    <name evidence="8" type="ORF">RQP53_05275</name>
</gene>
<keyword evidence="4 6" id="KW-1133">Transmembrane helix</keyword>
<keyword evidence="9" id="KW-1185">Reference proteome</keyword>
<evidence type="ECO:0000256" key="6">
    <source>
        <dbReference type="RuleBase" id="RU366058"/>
    </source>
</evidence>
<accession>A0ABU3P9B3</accession>
<feature type="transmembrane region" description="Helical" evidence="6">
    <location>
        <begin position="20"/>
        <end position="37"/>
    </location>
</feature>
<comment type="subcellular location">
    <subcellularLocation>
        <location evidence="1 6">Cell membrane</location>
        <topology evidence="1 6">Multi-pass membrane protein</topology>
    </subcellularLocation>
</comment>
<feature type="transmembrane region" description="Helical" evidence="6">
    <location>
        <begin position="204"/>
        <end position="224"/>
    </location>
</feature>
<comment type="similarity">
    <text evidence="6">Belongs to the TVP38/TMEM64 family.</text>
</comment>
<feature type="transmembrane region" description="Helical" evidence="6">
    <location>
        <begin position="174"/>
        <end position="192"/>
    </location>
</feature>
<evidence type="ECO:0000313" key="9">
    <source>
        <dbReference type="Proteomes" id="UP001246372"/>
    </source>
</evidence>
<evidence type="ECO:0000259" key="7">
    <source>
        <dbReference type="Pfam" id="PF09335"/>
    </source>
</evidence>
<dbReference type="PANTHER" id="PTHR12677:SF59">
    <property type="entry name" value="GOLGI APPARATUS MEMBRANE PROTEIN TVP38-RELATED"/>
    <property type="match status" value="1"/>
</dbReference>
<evidence type="ECO:0000256" key="2">
    <source>
        <dbReference type="ARBA" id="ARBA00022475"/>
    </source>
</evidence>
<protein>
    <recommendedName>
        <fullName evidence="6">TVP38/TMEM64 family membrane protein</fullName>
    </recommendedName>
</protein>
<feature type="domain" description="VTT" evidence="7">
    <location>
        <begin position="80"/>
        <end position="191"/>
    </location>
</feature>
<evidence type="ECO:0000313" key="8">
    <source>
        <dbReference type="EMBL" id="MDT8998678.1"/>
    </source>
</evidence>
<sequence length="236" mass="25110">MSRTGEGGLIDARLRRRLRLLWLILALLLALTAAWRWSPLSAWLDAEGVVAALRASAALLGAPLSVLLMALALSLALPLIVLTLMSMLAFGPLMGSACVFAAALLSASVSHRLGRWLGHEALLRLGGPRLQLLSQTLARRGWLAVLLMRLVPAAPFALVNMLAGATHLRLRHMLLGTALGITPSTLALALFAEQLRAALQHPGPLAWLGLALIVLLVLGAGLAVRRWLARSVDSEP</sequence>
<dbReference type="PANTHER" id="PTHR12677">
    <property type="entry name" value="GOLGI APPARATUS MEMBRANE PROTEIN TVP38-RELATED"/>
    <property type="match status" value="1"/>
</dbReference>
<evidence type="ECO:0000256" key="3">
    <source>
        <dbReference type="ARBA" id="ARBA00022692"/>
    </source>
</evidence>
<reference evidence="8" key="1">
    <citation type="submission" date="2023-09" db="EMBL/GenBank/DDBJ databases">
        <title>Paucibacter sp. APW11 Genome sequencing and assembly.</title>
        <authorList>
            <person name="Kim I."/>
        </authorList>
    </citation>
    <scope>NUCLEOTIDE SEQUENCE</scope>
    <source>
        <strain evidence="8">APW11</strain>
    </source>
</reference>
<keyword evidence="5 6" id="KW-0472">Membrane</keyword>
<evidence type="ECO:0000256" key="5">
    <source>
        <dbReference type="ARBA" id="ARBA00023136"/>
    </source>
</evidence>